<dbReference type="SUPFAM" id="SSF69796">
    <property type="entry name" value="Thymidylate synthase-complementing protein Thy1"/>
    <property type="match status" value="1"/>
</dbReference>
<dbReference type="GO" id="GO:0004799">
    <property type="term" value="F:thymidylate synthase activity"/>
    <property type="evidence" value="ECO:0007669"/>
    <property type="project" value="TreeGrafter"/>
</dbReference>
<dbReference type="Proteomes" id="UP000261212">
    <property type="component" value="Unassembled WGS sequence"/>
</dbReference>
<keyword evidence="1 2" id="KW-0808">Transferase</keyword>
<feature type="binding site" evidence="1">
    <location>
        <begin position="186"/>
        <end position="188"/>
    </location>
    <ligand>
        <name>FAD</name>
        <dbReference type="ChEBI" id="CHEBI:57692"/>
        <note>ligand shared between neighboring subunits</note>
    </ligand>
</feature>
<dbReference type="GO" id="GO:0006231">
    <property type="term" value="P:dTMP biosynthetic process"/>
    <property type="evidence" value="ECO:0007669"/>
    <property type="project" value="UniProtKB-UniRule"/>
</dbReference>
<feature type="active site" description="Involved in ionization of N3 of dUMP, leading to its activation" evidence="1">
    <location>
        <position position="197"/>
    </location>
</feature>
<comment type="pathway">
    <text evidence="1">Pyrimidine metabolism; dTTP biosynthesis.</text>
</comment>
<dbReference type="UniPathway" id="UPA00575"/>
<reference evidence="2 3" key="1">
    <citation type="submission" date="2018-08" db="EMBL/GenBank/DDBJ databases">
        <title>A genome reference for cultivated species of the human gut microbiota.</title>
        <authorList>
            <person name="Zou Y."/>
            <person name="Xue W."/>
            <person name="Luo G."/>
        </authorList>
    </citation>
    <scope>NUCLEOTIDE SEQUENCE [LARGE SCALE GENOMIC DNA]</scope>
    <source>
        <strain evidence="2 3">AM25-6</strain>
    </source>
</reference>
<evidence type="ECO:0000256" key="1">
    <source>
        <dbReference type="HAMAP-Rule" id="MF_01408"/>
    </source>
</evidence>
<feature type="binding site" evidence="1">
    <location>
        <begin position="83"/>
        <end position="85"/>
    </location>
    <ligand>
        <name>FAD</name>
        <dbReference type="ChEBI" id="CHEBI:57692"/>
        <note>ligand shared between neighboring subunits</note>
    </ligand>
</feature>
<gene>
    <name evidence="1" type="primary">thyX</name>
    <name evidence="2" type="ORF">DW687_10905</name>
</gene>
<dbReference type="HAMAP" id="MF_01408">
    <property type="entry name" value="ThyX"/>
    <property type="match status" value="1"/>
</dbReference>
<feature type="binding site" evidence="1">
    <location>
        <begin position="80"/>
        <end position="83"/>
    </location>
    <ligand>
        <name>dUMP</name>
        <dbReference type="ChEBI" id="CHEBI:246422"/>
        <note>ligand shared between dimeric partners</note>
    </ligand>
</feature>
<dbReference type="GeneID" id="98000961"/>
<comment type="function">
    <text evidence="1">Catalyzes the reductive methylation of 2'-deoxyuridine-5'-monophosphate (dUMP) to 2'-deoxythymidine-5'-monophosphate (dTMP) while utilizing 5,10-methylenetetrahydrofolate (mTHF) as the methyl donor, and NADPH and FADH(2) as the reductant.</text>
</comment>
<dbReference type="PANTHER" id="PTHR34934:SF1">
    <property type="entry name" value="FLAVIN-DEPENDENT THYMIDYLATE SYNTHASE"/>
    <property type="match status" value="1"/>
</dbReference>
<comment type="catalytic activity">
    <reaction evidence="1">
        <text>dUMP + (6R)-5,10-methylene-5,6,7,8-tetrahydrofolate + NADPH + H(+) = dTMP + (6S)-5,6,7,8-tetrahydrofolate + NADP(+)</text>
        <dbReference type="Rhea" id="RHEA:29043"/>
        <dbReference type="ChEBI" id="CHEBI:15378"/>
        <dbReference type="ChEBI" id="CHEBI:15636"/>
        <dbReference type="ChEBI" id="CHEBI:57453"/>
        <dbReference type="ChEBI" id="CHEBI:57783"/>
        <dbReference type="ChEBI" id="CHEBI:58349"/>
        <dbReference type="ChEBI" id="CHEBI:63528"/>
        <dbReference type="ChEBI" id="CHEBI:246422"/>
        <dbReference type="EC" id="2.1.1.148"/>
    </reaction>
</comment>
<evidence type="ECO:0000313" key="2">
    <source>
        <dbReference type="EMBL" id="RGD73243.1"/>
    </source>
</evidence>
<comment type="subunit">
    <text evidence="1">Homotetramer.</text>
</comment>
<dbReference type="Gene3D" id="3.30.1360.170">
    <property type="match status" value="1"/>
</dbReference>
<evidence type="ECO:0000313" key="3">
    <source>
        <dbReference type="Proteomes" id="UP000261212"/>
    </source>
</evidence>
<dbReference type="GO" id="GO:0070402">
    <property type="term" value="F:NADPH binding"/>
    <property type="evidence" value="ECO:0007669"/>
    <property type="project" value="TreeGrafter"/>
</dbReference>
<feature type="binding site" evidence="1">
    <location>
        <position position="197"/>
    </location>
    <ligand>
        <name>dUMP</name>
        <dbReference type="ChEBI" id="CHEBI:246422"/>
        <note>ligand shared between dimeric partners</note>
    </ligand>
</feature>
<dbReference type="PROSITE" id="PS51331">
    <property type="entry name" value="THYX"/>
    <property type="match status" value="1"/>
</dbReference>
<feature type="binding site" evidence="1">
    <location>
        <position position="192"/>
    </location>
    <ligand>
        <name>FAD</name>
        <dbReference type="ChEBI" id="CHEBI:57692"/>
        <note>ligand shared between neighboring subunits</note>
    </ligand>
</feature>
<name>A0A3E3DVJ5_9FIRM</name>
<feature type="binding site" description="in other chain" evidence="1">
    <location>
        <position position="170"/>
    </location>
    <ligand>
        <name>dUMP</name>
        <dbReference type="ChEBI" id="CHEBI:246422"/>
        <note>ligand shared between dimeric partners</note>
    </ligand>
</feature>
<feature type="binding site" evidence="1">
    <location>
        <position position="91"/>
    </location>
    <ligand>
        <name>FAD</name>
        <dbReference type="ChEBI" id="CHEBI:57692"/>
        <note>ligand shared between neighboring subunits</note>
    </ligand>
</feature>
<feature type="binding site" evidence="1">
    <location>
        <position position="59"/>
    </location>
    <ligand>
        <name>FAD</name>
        <dbReference type="ChEBI" id="CHEBI:57692"/>
        <note>ligand shared between neighboring subunits</note>
    </ligand>
</feature>
<dbReference type="RefSeq" id="WP_007050684.1">
    <property type="nucleotide sequence ID" value="NZ_CABKNJ010000001.1"/>
</dbReference>
<dbReference type="PANTHER" id="PTHR34934">
    <property type="entry name" value="FLAVIN-DEPENDENT THYMIDYLATE SYNTHASE"/>
    <property type="match status" value="1"/>
</dbReference>
<keyword evidence="1" id="KW-0274">FAD</keyword>
<dbReference type="GO" id="GO:0006235">
    <property type="term" value="P:dTTP biosynthetic process"/>
    <property type="evidence" value="ECO:0007669"/>
    <property type="project" value="UniProtKB-UniRule"/>
</dbReference>
<feature type="binding site" description="in other chain" evidence="1">
    <location>
        <begin position="91"/>
        <end position="95"/>
    </location>
    <ligand>
        <name>dUMP</name>
        <dbReference type="ChEBI" id="CHEBI:246422"/>
        <note>ligand shared between dimeric partners</note>
    </ligand>
</feature>
<proteinExistence type="inferred from homology"/>
<keyword evidence="1 2" id="KW-0489">Methyltransferase</keyword>
<dbReference type="EMBL" id="QUSM01000007">
    <property type="protein sequence ID" value="RGD73243.1"/>
    <property type="molecule type" value="Genomic_DNA"/>
</dbReference>
<dbReference type="GO" id="GO:0050797">
    <property type="term" value="F:thymidylate synthase (FAD) activity"/>
    <property type="evidence" value="ECO:0007669"/>
    <property type="project" value="UniProtKB-UniRule"/>
</dbReference>
<keyword evidence="1" id="KW-0285">Flavoprotein</keyword>
<comment type="caution">
    <text evidence="2">The sequence shown here is derived from an EMBL/GenBank/DDBJ whole genome shotgun (WGS) entry which is preliminary data.</text>
</comment>
<comment type="similarity">
    <text evidence="1">Belongs to the thymidylate synthase ThyX family.</text>
</comment>
<dbReference type="NCBIfam" id="TIGR02170">
    <property type="entry name" value="thyX"/>
    <property type="match status" value="1"/>
</dbReference>
<dbReference type="GO" id="GO:0032259">
    <property type="term" value="P:methylation"/>
    <property type="evidence" value="ECO:0007669"/>
    <property type="project" value="UniProtKB-KW"/>
</dbReference>
<dbReference type="CDD" id="cd20175">
    <property type="entry name" value="ThyX"/>
    <property type="match status" value="1"/>
</dbReference>
<dbReference type="EC" id="2.1.1.148" evidence="1"/>
<dbReference type="GO" id="GO:0050660">
    <property type="term" value="F:flavin adenine dinucleotide binding"/>
    <property type="evidence" value="ECO:0007669"/>
    <property type="project" value="UniProtKB-UniRule"/>
</dbReference>
<dbReference type="InterPro" id="IPR036098">
    <property type="entry name" value="Thymidylate_synthase_ThyX_sf"/>
</dbReference>
<sequence length="257" mass="29174">MKSDLKVSLVRYTPEPVKTVAMAAKLCYSPVGIEEISEKMSDEQAEKFVKMLMGFSHMSPLEHISFSFAIEGVSRTLTHQLVRHRLASYSQQSQRYVSETEFDFIVPPAIEKDEQALKAFNESMEMIQSSYEKIRDILTENKTKELVEKEKMEEKSARSKAVKLANEDARFVLPGACETKIITTMNARQLLHFFEERTCTRAQWEIRGLATEMLKLVKEVCPVIFDSAGPGCVRGACPEGKMSCGKAKEIKEKFLNL</sequence>
<dbReference type="Pfam" id="PF02511">
    <property type="entry name" value="Thy1"/>
    <property type="match status" value="1"/>
</dbReference>
<dbReference type="InterPro" id="IPR003669">
    <property type="entry name" value="Thymidylate_synthase_ThyX"/>
</dbReference>
<dbReference type="AlphaFoldDB" id="A0A3E3DVJ5"/>
<protein>
    <recommendedName>
        <fullName evidence="1">Flavin-dependent thymidylate synthase</fullName>
        <shortName evidence="1">FDTS</shortName>
        <ecNumber evidence="1">2.1.1.148</ecNumber>
    </recommendedName>
    <alternativeName>
        <fullName evidence="1">FAD-dependent thymidylate synthase</fullName>
    </alternativeName>
    <alternativeName>
        <fullName evidence="1">Thymidylate synthase ThyX</fullName>
        <shortName evidence="1">TS</shortName>
        <shortName evidence="1">TSase</shortName>
    </alternativeName>
</protein>
<accession>A0A3E3DVJ5</accession>
<keyword evidence="1" id="KW-0521">NADP</keyword>
<comment type="cofactor">
    <cofactor evidence="1">
        <name>FAD</name>
        <dbReference type="ChEBI" id="CHEBI:57692"/>
    </cofactor>
    <text evidence="1">Binds 4 FAD per tetramer. Each FAD binding site is formed by three monomers.</text>
</comment>
<organism evidence="2 3">
    <name type="scientific">Anaerofustis stercorihominis</name>
    <dbReference type="NCBI Taxonomy" id="214853"/>
    <lineage>
        <taxon>Bacteria</taxon>
        <taxon>Bacillati</taxon>
        <taxon>Bacillota</taxon>
        <taxon>Clostridia</taxon>
        <taxon>Eubacteriales</taxon>
        <taxon>Eubacteriaceae</taxon>
        <taxon>Anaerofustis</taxon>
    </lineage>
</organism>
<keyword evidence="1" id="KW-0545">Nucleotide biosynthesis</keyword>